<reference evidence="1" key="1">
    <citation type="journal article" date="2021" name="J Fungi (Basel)">
        <title>Virulence traits and population genomics of the black yeast Aureobasidium melanogenum.</title>
        <authorList>
            <person name="Cernosa A."/>
            <person name="Sun X."/>
            <person name="Gostincar C."/>
            <person name="Fang C."/>
            <person name="Gunde-Cimerman N."/>
            <person name="Song Z."/>
        </authorList>
    </citation>
    <scope>NUCLEOTIDE SEQUENCE</scope>
    <source>
        <strain evidence="1">EXF-9911</strain>
    </source>
</reference>
<comment type="caution">
    <text evidence="1">The sequence shown here is derived from an EMBL/GenBank/DDBJ whole genome shotgun (WGS) entry which is preliminary data.</text>
</comment>
<accession>A0A9P8JD21</accession>
<gene>
    <name evidence="1" type="ORF">KCU76_g2628</name>
</gene>
<feature type="non-terminal residue" evidence="1">
    <location>
        <position position="117"/>
    </location>
</feature>
<reference evidence="1" key="2">
    <citation type="submission" date="2021-08" db="EMBL/GenBank/DDBJ databases">
        <authorList>
            <person name="Gostincar C."/>
            <person name="Sun X."/>
            <person name="Song Z."/>
            <person name="Gunde-Cimerman N."/>
        </authorList>
    </citation>
    <scope>NUCLEOTIDE SEQUENCE</scope>
    <source>
        <strain evidence="1">EXF-9911</strain>
    </source>
</reference>
<sequence>MKLFSLNNVVCRYDSFACLRREFNNAFRNAYEKGNASLWLIAHVALAAAEKLDHPIDENNEDDMQAVADAFAISYKPTLINVPAGAFSTWRKEFETWFSNAPLQLRYFASSNTTGRK</sequence>
<dbReference type="Proteomes" id="UP000779574">
    <property type="component" value="Unassembled WGS sequence"/>
</dbReference>
<protein>
    <submittedName>
        <fullName evidence="1">Uncharacterized protein</fullName>
    </submittedName>
</protein>
<proteinExistence type="predicted"/>
<dbReference type="EMBL" id="JAHFXF010000064">
    <property type="protein sequence ID" value="KAG9697960.1"/>
    <property type="molecule type" value="Genomic_DNA"/>
</dbReference>
<dbReference type="AlphaFoldDB" id="A0A9P8JD21"/>
<evidence type="ECO:0000313" key="1">
    <source>
        <dbReference type="EMBL" id="KAG9697960.1"/>
    </source>
</evidence>
<name>A0A9P8JD21_AURME</name>
<organism evidence="1 2">
    <name type="scientific">Aureobasidium melanogenum</name>
    <name type="common">Aureobasidium pullulans var. melanogenum</name>
    <dbReference type="NCBI Taxonomy" id="46634"/>
    <lineage>
        <taxon>Eukaryota</taxon>
        <taxon>Fungi</taxon>
        <taxon>Dikarya</taxon>
        <taxon>Ascomycota</taxon>
        <taxon>Pezizomycotina</taxon>
        <taxon>Dothideomycetes</taxon>
        <taxon>Dothideomycetidae</taxon>
        <taxon>Dothideales</taxon>
        <taxon>Saccotheciaceae</taxon>
        <taxon>Aureobasidium</taxon>
    </lineage>
</organism>
<evidence type="ECO:0000313" key="2">
    <source>
        <dbReference type="Proteomes" id="UP000779574"/>
    </source>
</evidence>